<dbReference type="HOGENOM" id="CLU_609743_0_0_1"/>
<reference evidence="3 4" key="1">
    <citation type="journal article" date="2010" name="Proc. Natl. Acad. Sci. U.S.A.">
        <title>Insights into evolution of multicellular fungi from the assembled chromosomes of the mushroom Coprinopsis cinerea (Coprinus cinereus).</title>
        <authorList>
            <person name="Stajich J.E."/>
            <person name="Wilke S.K."/>
            <person name="Ahren D."/>
            <person name="Au C.H."/>
            <person name="Birren B.W."/>
            <person name="Borodovsky M."/>
            <person name="Burns C."/>
            <person name="Canback B."/>
            <person name="Casselton L.A."/>
            <person name="Cheng C.K."/>
            <person name="Deng J."/>
            <person name="Dietrich F.S."/>
            <person name="Fargo D.C."/>
            <person name="Farman M.L."/>
            <person name="Gathman A.C."/>
            <person name="Goldberg J."/>
            <person name="Guigo R."/>
            <person name="Hoegger P.J."/>
            <person name="Hooker J.B."/>
            <person name="Huggins A."/>
            <person name="James T.Y."/>
            <person name="Kamada T."/>
            <person name="Kilaru S."/>
            <person name="Kodira C."/>
            <person name="Kues U."/>
            <person name="Kupfer D."/>
            <person name="Kwan H.S."/>
            <person name="Lomsadze A."/>
            <person name="Li W."/>
            <person name="Lilly W.W."/>
            <person name="Ma L.J."/>
            <person name="Mackey A.J."/>
            <person name="Manning G."/>
            <person name="Martin F."/>
            <person name="Muraguchi H."/>
            <person name="Natvig D.O."/>
            <person name="Palmerini H."/>
            <person name="Ramesh M.A."/>
            <person name="Rehmeyer C.J."/>
            <person name="Roe B.A."/>
            <person name="Shenoy N."/>
            <person name="Stanke M."/>
            <person name="Ter-Hovhannisyan V."/>
            <person name="Tunlid A."/>
            <person name="Velagapudi R."/>
            <person name="Vision T.J."/>
            <person name="Zeng Q."/>
            <person name="Zolan M.E."/>
            <person name="Pukkila P.J."/>
        </authorList>
    </citation>
    <scope>NUCLEOTIDE SEQUENCE [LARGE SCALE GENOMIC DNA]</scope>
    <source>
        <strain evidence="4">Okayama-7 / 130 / ATCC MYA-4618 / FGSC 9003</strain>
    </source>
</reference>
<feature type="transmembrane region" description="Helical" evidence="2">
    <location>
        <begin position="62"/>
        <end position="88"/>
    </location>
</feature>
<gene>
    <name evidence="3" type="ORF">CC1G_06813</name>
</gene>
<evidence type="ECO:0000313" key="4">
    <source>
        <dbReference type="Proteomes" id="UP000001861"/>
    </source>
</evidence>
<feature type="region of interest" description="Disordered" evidence="1">
    <location>
        <begin position="248"/>
        <end position="304"/>
    </location>
</feature>
<dbReference type="InParanoid" id="A8N6U1"/>
<dbReference type="AlphaFoldDB" id="A8N6U1"/>
<organism evidence="3 4">
    <name type="scientific">Coprinopsis cinerea (strain Okayama-7 / 130 / ATCC MYA-4618 / FGSC 9003)</name>
    <name type="common">Inky cap fungus</name>
    <name type="synonym">Hormographiella aspergillata</name>
    <dbReference type="NCBI Taxonomy" id="240176"/>
    <lineage>
        <taxon>Eukaryota</taxon>
        <taxon>Fungi</taxon>
        <taxon>Dikarya</taxon>
        <taxon>Basidiomycota</taxon>
        <taxon>Agaricomycotina</taxon>
        <taxon>Agaricomycetes</taxon>
        <taxon>Agaricomycetidae</taxon>
        <taxon>Agaricales</taxon>
        <taxon>Agaricineae</taxon>
        <taxon>Psathyrellaceae</taxon>
        <taxon>Coprinopsis</taxon>
    </lineage>
</organism>
<dbReference type="Proteomes" id="UP000001861">
    <property type="component" value="Unassembled WGS sequence"/>
</dbReference>
<comment type="caution">
    <text evidence="3">The sequence shown here is derived from an EMBL/GenBank/DDBJ whole genome shotgun (WGS) entry which is preliminary data.</text>
</comment>
<name>A8N6U1_COPC7</name>
<dbReference type="GeneID" id="6007085"/>
<keyword evidence="2" id="KW-0472">Membrane</keyword>
<sequence length="449" mass="49039">MPPPLTEVVHRSPLYHLPHDDCIPKLSAGRLYGCDPVLRIQERRDMGPTARPPPHSFLDDPALIVALILTGVMLLLGFSATVCSGRLWKRTPSTAKKSLPLNMSSRSFASTSAPHNHDGVRRYYLKPIDLSPFSSDIPSVKVGHVAPGEVEFDHSRPISLHHNANATSSRGTTLSLPRPRTWNHSWIPSPLHGDPTASSVGLFSVPEVDEELESGESASESPIITMDIAMAGLHRHSIKDTTWPATADGLVQQSPDSLGSTEKTETEPGIFDTVNAADSETSLTSFEGSPEEESEEEDVISGDTEEVEVEVFEVKRGHTQSLELAKGVLVVLPADSSSSEDLHKRPISIPPEKNIIVADKNMQRSKTLPNFQVRRPTFLPTFMSKPQIPALIVTQPSTLSLFTVGSSASDTSVDLGKFPLPPLHLEPTVFWQKLEEEINHSLSAKKPRT</sequence>
<evidence type="ECO:0000256" key="2">
    <source>
        <dbReference type="SAM" id="Phobius"/>
    </source>
</evidence>
<keyword evidence="2" id="KW-1133">Transmembrane helix</keyword>
<accession>A8N6U1</accession>
<dbReference type="KEGG" id="cci:CC1G_06813"/>
<dbReference type="OrthoDB" id="2979121at2759"/>
<feature type="compositionally biased region" description="Acidic residues" evidence="1">
    <location>
        <begin position="289"/>
        <end position="304"/>
    </location>
</feature>
<evidence type="ECO:0000256" key="1">
    <source>
        <dbReference type="SAM" id="MobiDB-lite"/>
    </source>
</evidence>
<proteinExistence type="predicted"/>
<feature type="compositionally biased region" description="Polar residues" evidence="1">
    <location>
        <begin position="251"/>
        <end position="261"/>
    </location>
</feature>
<evidence type="ECO:0000313" key="3">
    <source>
        <dbReference type="EMBL" id="EAU91178.2"/>
    </source>
</evidence>
<keyword evidence="2" id="KW-0812">Transmembrane</keyword>
<dbReference type="RefSeq" id="XP_001830547.2">
    <property type="nucleotide sequence ID" value="XM_001830495.2"/>
</dbReference>
<dbReference type="VEuPathDB" id="FungiDB:CC1G_06813"/>
<keyword evidence="4" id="KW-1185">Reference proteome</keyword>
<dbReference type="EMBL" id="AACS02000003">
    <property type="protein sequence ID" value="EAU91178.2"/>
    <property type="molecule type" value="Genomic_DNA"/>
</dbReference>
<protein>
    <submittedName>
        <fullName evidence="3">Uncharacterized protein</fullName>
    </submittedName>
</protein>